<proteinExistence type="predicted"/>
<dbReference type="Proteomes" id="UP000265520">
    <property type="component" value="Unassembled WGS sequence"/>
</dbReference>
<comment type="caution">
    <text evidence="1">The sequence shown here is derived from an EMBL/GenBank/DDBJ whole genome shotgun (WGS) entry which is preliminary data.</text>
</comment>
<reference evidence="1 2" key="1">
    <citation type="journal article" date="2018" name="Front. Plant Sci.">
        <title>Red Clover (Trifolium pratense) and Zigzag Clover (T. medium) - A Picture of Genomic Similarities and Differences.</title>
        <authorList>
            <person name="Dluhosova J."/>
            <person name="Istvanek J."/>
            <person name="Nedelnik J."/>
            <person name="Repkova J."/>
        </authorList>
    </citation>
    <scope>NUCLEOTIDE SEQUENCE [LARGE SCALE GENOMIC DNA]</scope>
    <source>
        <strain evidence="2">cv. 10/8</strain>
        <tissue evidence="1">Leaf</tissue>
    </source>
</reference>
<evidence type="ECO:0000313" key="2">
    <source>
        <dbReference type="Proteomes" id="UP000265520"/>
    </source>
</evidence>
<keyword evidence="2" id="KW-1185">Reference proteome</keyword>
<accession>A0A392TXJ4</accession>
<organism evidence="1 2">
    <name type="scientific">Trifolium medium</name>
    <dbReference type="NCBI Taxonomy" id="97028"/>
    <lineage>
        <taxon>Eukaryota</taxon>
        <taxon>Viridiplantae</taxon>
        <taxon>Streptophyta</taxon>
        <taxon>Embryophyta</taxon>
        <taxon>Tracheophyta</taxon>
        <taxon>Spermatophyta</taxon>
        <taxon>Magnoliopsida</taxon>
        <taxon>eudicotyledons</taxon>
        <taxon>Gunneridae</taxon>
        <taxon>Pentapetalae</taxon>
        <taxon>rosids</taxon>
        <taxon>fabids</taxon>
        <taxon>Fabales</taxon>
        <taxon>Fabaceae</taxon>
        <taxon>Papilionoideae</taxon>
        <taxon>50 kb inversion clade</taxon>
        <taxon>NPAAA clade</taxon>
        <taxon>Hologalegina</taxon>
        <taxon>IRL clade</taxon>
        <taxon>Trifolieae</taxon>
        <taxon>Trifolium</taxon>
    </lineage>
</organism>
<dbReference type="AlphaFoldDB" id="A0A392TXJ4"/>
<dbReference type="EMBL" id="LXQA010667621">
    <property type="protein sequence ID" value="MCI65000.1"/>
    <property type="molecule type" value="Genomic_DNA"/>
</dbReference>
<protein>
    <submittedName>
        <fullName evidence="1">Uncharacterized protein</fullName>
    </submittedName>
</protein>
<evidence type="ECO:0000313" key="1">
    <source>
        <dbReference type="EMBL" id="MCI65000.1"/>
    </source>
</evidence>
<feature type="non-terminal residue" evidence="1">
    <location>
        <position position="74"/>
    </location>
</feature>
<sequence>MVLQHERQGNFTPSEDSKVLVNGADSYRSKGFTSSSSKGHVHGANPKGTNRVCTFCGKSNHIVDNYYAKHGFPP</sequence>
<name>A0A392TXJ4_9FABA</name>